<keyword evidence="3 6" id="KW-0812">Transmembrane</keyword>
<dbReference type="SMART" id="SM00849">
    <property type="entry name" value="Lactamase_B"/>
    <property type="match status" value="1"/>
</dbReference>
<dbReference type="InterPro" id="IPR001279">
    <property type="entry name" value="Metallo-B-lactamas"/>
</dbReference>
<feature type="transmembrane region" description="Helical" evidence="6">
    <location>
        <begin position="409"/>
        <end position="427"/>
    </location>
</feature>
<feature type="transmembrane region" description="Helical" evidence="6">
    <location>
        <begin position="351"/>
        <end position="372"/>
    </location>
</feature>
<dbReference type="KEGG" id="sfj:SAMEA4384070_1750"/>
<sequence>MLPQLPDGLTTLLVALPVCLLLRFRPAACQFIGWGALGFLWAVFCAGSLAGQVERLSRGPEVTAVVQVVSVTLTPAAGKQTLMRIERINGRWLAPSIAFTTVWQTDNTQLCAGQRWQLRLRLRPVHGKLNEGGFDSQRWAMAQRQPLTALVKNAILLDGGCGWRQRIISHAESHMGDLRYRSVLLALAFGERTALEPALRTLMLKTGIAHLMAISGLHVAMAAILIWASLRALQLFFPAHWIGYRFPLVVSWLGTLAYVWLAGAQPPAVRTALGLTLWMLLRLRGVHCTSWQVWLWCVGLIVACDPLAVLSDSFWLSVLAVACLIFWFEWAPLSARFRAAWYWAPMRWLHLQFGITLLLVPMQAALFLGLTLSSLPANLWAVPVVSLVTVPLILLAVMCGALPPLSSGLWWLADMTLLWVFTPLHYLQRGWVDLGAASLLVSAAGWLLVICWRFHWWLRYAPGMVTLAICCVLWREKEPAYRWRVDMLDVGHGLAVVIERNGKGVLFDTGDRWATGSAAERHILPMLNWRGIAIEQIIISHDHQDHTGGLAEVRQAFPQASVRSPMLDRGHLPCVAGERWQWQSLQFQVLWPPKALKRPVNDDSCVVRVDDGRYSLLLTGDVEKKAEAQLLRLRRGQLAATVLQVPHHGSKTSSTPPFLRAVAPQAALASASRYNKWRLPAVKVVARYLANDIIWRDTSRSGQLSVLFFDNDWQIKGFREQLMPRWYHQRFGVEGDNE</sequence>
<gene>
    <name evidence="8" type="ORF">SAMEA4384070_01750</name>
</gene>
<dbReference type="InterPro" id="IPR036866">
    <property type="entry name" value="RibonucZ/Hydroxyglut_hydro"/>
</dbReference>
<dbReference type="NCBIfam" id="TIGR00360">
    <property type="entry name" value="ComEC_N-term"/>
    <property type="match status" value="1"/>
</dbReference>
<dbReference type="InterPro" id="IPR035681">
    <property type="entry name" value="ComA-like_MBL"/>
</dbReference>
<dbReference type="InterPro" id="IPR004797">
    <property type="entry name" value="Competence_ComEC/Rec2"/>
</dbReference>
<keyword evidence="5 6" id="KW-0472">Membrane</keyword>
<evidence type="ECO:0000256" key="5">
    <source>
        <dbReference type="ARBA" id="ARBA00023136"/>
    </source>
</evidence>
<feature type="transmembrane region" description="Helical" evidence="6">
    <location>
        <begin position="314"/>
        <end position="331"/>
    </location>
</feature>
<dbReference type="Proteomes" id="UP000215134">
    <property type="component" value="Chromosome 1"/>
</dbReference>
<feature type="transmembrane region" description="Helical" evidence="6">
    <location>
        <begin position="242"/>
        <end position="261"/>
    </location>
</feature>
<feature type="transmembrane region" description="Helical" evidence="6">
    <location>
        <begin position="379"/>
        <end position="403"/>
    </location>
</feature>
<feature type="transmembrane region" description="Helical" evidence="6">
    <location>
        <begin position="31"/>
        <end position="50"/>
    </location>
</feature>
<keyword evidence="9" id="KW-1185">Reference proteome</keyword>
<feature type="domain" description="Metallo-beta-lactamase" evidence="7">
    <location>
        <begin position="492"/>
        <end position="673"/>
    </location>
</feature>
<dbReference type="PANTHER" id="PTHR30619:SF1">
    <property type="entry name" value="RECOMBINATION PROTEIN 2"/>
    <property type="match status" value="1"/>
</dbReference>
<dbReference type="Gene3D" id="3.60.15.10">
    <property type="entry name" value="Ribonuclease Z/Hydroxyacylglutathione hydrolase-like"/>
    <property type="match status" value="1"/>
</dbReference>
<evidence type="ECO:0000256" key="1">
    <source>
        <dbReference type="ARBA" id="ARBA00004651"/>
    </source>
</evidence>
<dbReference type="Pfam" id="PF00753">
    <property type="entry name" value="Lactamase_B"/>
    <property type="match status" value="1"/>
</dbReference>
<feature type="transmembrane region" description="Helical" evidence="6">
    <location>
        <begin position="291"/>
        <end position="309"/>
    </location>
</feature>
<keyword evidence="2" id="KW-1003">Cell membrane</keyword>
<reference evidence="8 9" key="1">
    <citation type="submission" date="2017-06" db="EMBL/GenBank/DDBJ databases">
        <authorList>
            <consortium name="Pathogen Informatics"/>
        </authorList>
    </citation>
    <scope>NUCLEOTIDE SEQUENCE [LARGE SCALE GENOMIC DNA]</scope>
    <source>
        <strain evidence="8 9">NCTC12148</strain>
    </source>
</reference>
<dbReference type="InterPro" id="IPR025405">
    <property type="entry name" value="DUF4131"/>
</dbReference>
<protein>
    <submittedName>
        <fullName evidence="8">ComEC family competence protein</fullName>
    </submittedName>
</protein>
<dbReference type="SUPFAM" id="SSF56281">
    <property type="entry name" value="Metallo-hydrolase/oxidoreductase"/>
    <property type="match status" value="1"/>
</dbReference>
<dbReference type="GO" id="GO:0030420">
    <property type="term" value="P:establishment of competence for transformation"/>
    <property type="evidence" value="ECO:0007669"/>
    <property type="project" value="InterPro"/>
</dbReference>
<dbReference type="CDD" id="cd07731">
    <property type="entry name" value="ComA-like_MBL-fold"/>
    <property type="match status" value="1"/>
</dbReference>
<organism evidence="8 9">
    <name type="scientific">Serratia ficaria</name>
    <dbReference type="NCBI Taxonomy" id="61651"/>
    <lineage>
        <taxon>Bacteria</taxon>
        <taxon>Pseudomonadati</taxon>
        <taxon>Pseudomonadota</taxon>
        <taxon>Gammaproteobacteria</taxon>
        <taxon>Enterobacterales</taxon>
        <taxon>Yersiniaceae</taxon>
        <taxon>Serratia</taxon>
    </lineage>
</organism>
<keyword evidence="4 6" id="KW-1133">Transmembrane helix</keyword>
<evidence type="ECO:0000256" key="6">
    <source>
        <dbReference type="SAM" id="Phobius"/>
    </source>
</evidence>
<comment type="subcellular location">
    <subcellularLocation>
        <location evidence="1">Cell membrane</location>
        <topology evidence="1">Multi-pass membrane protein</topology>
    </subcellularLocation>
</comment>
<feature type="transmembrane region" description="Helical" evidence="6">
    <location>
        <begin position="434"/>
        <end position="450"/>
    </location>
</feature>
<feature type="transmembrane region" description="Helical" evidence="6">
    <location>
        <begin position="208"/>
        <end position="230"/>
    </location>
</feature>
<dbReference type="PANTHER" id="PTHR30619">
    <property type="entry name" value="DNA INTERNALIZATION/COMPETENCE PROTEIN COMEC/REC2"/>
    <property type="match status" value="1"/>
</dbReference>
<dbReference type="GO" id="GO:0005886">
    <property type="term" value="C:plasma membrane"/>
    <property type="evidence" value="ECO:0007669"/>
    <property type="project" value="UniProtKB-SubCell"/>
</dbReference>
<dbReference type="STRING" id="1411141.GCA_001590885_03003"/>
<dbReference type="Pfam" id="PF03772">
    <property type="entry name" value="Competence"/>
    <property type="match status" value="1"/>
</dbReference>
<dbReference type="NCBIfam" id="TIGR00361">
    <property type="entry name" value="ComEC_Rec2"/>
    <property type="match status" value="1"/>
</dbReference>
<accession>A0A240BS28</accession>
<evidence type="ECO:0000256" key="4">
    <source>
        <dbReference type="ARBA" id="ARBA00022989"/>
    </source>
</evidence>
<evidence type="ECO:0000259" key="7">
    <source>
        <dbReference type="SMART" id="SM00849"/>
    </source>
</evidence>
<evidence type="ECO:0000256" key="2">
    <source>
        <dbReference type="ARBA" id="ARBA00022475"/>
    </source>
</evidence>
<evidence type="ECO:0000313" key="8">
    <source>
        <dbReference type="EMBL" id="SNV98410.1"/>
    </source>
</evidence>
<name>A0A240BS28_SERFI</name>
<evidence type="ECO:0000256" key="3">
    <source>
        <dbReference type="ARBA" id="ARBA00022692"/>
    </source>
</evidence>
<dbReference type="Pfam" id="PF13567">
    <property type="entry name" value="DUF4131"/>
    <property type="match status" value="1"/>
</dbReference>
<dbReference type="EMBL" id="LT906479">
    <property type="protein sequence ID" value="SNV98410.1"/>
    <property type="molecule type" value="Genomic_DNA"/>
</dbReference>
<evidence type="ECO:0000313" key="9">
    <source>
        <dbReference type="Proteomes" id="UP000215134"/>
    </source>
</evidence>
<dbReference type="AlphaFoldDB" id="A0A240BS28"/>
<dbReference type="InterPro" id="IPR052159">
    <property type="entry name" value="Competence_DNA_uptake"/>
</dbReference>
<proteinExistence type="predicted"/>
<dbReference type="InterPro" id="IPR004477">
    <property type="entry name" value="ComEC_N"/>
</dbReference>
<dbReference type="NCBIfam" id="NF008580">
    <property type="entry name" value="PRK11539.1"/>
    <property type="match status" value="1"/>
</dbReference>